<evidence type="ECO:0000256" key="3">
    <source>
        <dbReference type="ARBA" id="ARBA00022525"/>
    </source>
</evidence>
<keyword evidence="10 12" id="KW-0326">Glycosidase</keyword>
<keyword evidence="7 13" id="KW-0862">Zinc</keyword>
<reference evidence="17 18" key="1">
    <citation type="submission" date="2024-05" db="EMBL/GenBank/DDBJ databases">
        <authorList>
            <person name="Wallberg A."/>
        </authorList>
    </citation>
    <scope>NUCLEOTIDE SEQUENCE [LARGE SCALE GENOMIC DNA]</scope>
</reference>
<dbReference type="PROSITE" id="PS50015">
    <property type="entry name" value="SAP_B"/>
    <property type="match status" value="1"/>
</dbReference>
<dbReference type="CDD" id="cd00842">
    <property type="entry name" value="MPP_ASMase"/>
    <property type="match status" value="1"/>
</dbReference>
<feature type="binding site" evidence="13">
    <location>
        <position position="299"/>
    </location>
    <ligand>
        <name>Zn(2+)</name>
        <dbReference type="ChEBI" id="CHEBI:29105"/>
        <label>1</label>
    </ligand>
</feature>
<feature type="binding site" evidence="13">
    <location>
        <position position="227"/>
    </location>
    <ligand>
        <name>Zn(2+)</name>
        <dbReference type="ChEBI" id="CHEBI:29105"/>
        <label>1</label>
    </ligand>
</feature>
<dbReference type="InterPro" id="IPR029052">
    <property type="entry name" value="Metallo-depent_PP-like"/>
</dbReference>
<feature type="binding site" evidence="13">
    <location>
        <position position="339"/>
    </location>
    <ligand>
        <name>Zn(2+)</name>
        <dbReference type="ChEBI" id="CHEBI:29105"/>
        <label>2</label>
    </ligand>
</feature>
<dbReference type="InterPro" id="IPR011160">
    <property type="entry name" value="Sphingomy_PDE"/>
</dbReference>
<evidence type="ECO:0000256" key="1">
    <source>
        <dbReference type="ARBA" id="ARBA00004613"/>
    </source>
</evidence>
<dbReference type="SUPFAM" id="SSF47862">
    <property type="entry name" value="Saposin"/>
    <property type="match status" value="1"/>
</dbReference>
<dbReference type="InterPro" id="IPR011001">
    <property type="entry name" value="Saposin-like"/>
</dbReference>
<dbReference type="InterPro" id="IPR008139">
    <property type="entry name" value="SaposinB_dom"/>
</dbReference>
<keyword evidence="8 14" id="KW-1015">Disulfide bond</keyword>
<dbReference type="GO" id="GO:0005764">
    <property type="term" value="C:lysosome"/>
    <property type="evidence" value="ECO:0007669"/>
    <property type="project" value="TreeGrafter"/>
</dbReference>
<evidence type="ECO:0000256" key="13">
    <source>
        <dbReference type="PIRSR" id="PIRSR000948-1"/>
    </source>
</evidence>
<name>A0AAV2RFX6_MEGNR</name>
<evidence type="ECO:0000259" key="16">
    <source>
        <dbReference type="PROSITE" id="PS50015"/>
    </source>
</evidence>
<feature type="disulfide bond" evidence="14">
    <location>
        <begin position="132"/>
        <end position="143"/>
    </location>
</feature>
<feature type="disulfide bond" evidence="14">
    <location>
        <begin position="247"/>
        <end position="270"/>
    </location>
</feature>
<dbReference type="Pfam" id="PF00149">
    <property type="entry name" value="Metallophos"/>
    <property type="match status" value="1"/>
</dbReference>
<dbReference type="PIRSF" id="PIRSF000948">
    <property type="entry name" value="Sphingomy_PDE"/>
    <property type="match status" value="1"/>
</dbReference>
<feature type="disulfide bond" evidence="14">
    <location>
        <begin position="610"/>
        <end position="614"/>
    </location>
</feature>
<comment type="subcellular location">
    <subcellularLocation>
        <location evidence="1">Secreted</location>
    </subcellularLocation>
</comment>
<feature type="disulfide bond" evidence="14">
    <location>
        <begin position="101"/>
        <end position="184"/>
    </location>
</feature>
<dbReference type="EC" id="3.1.4.12" evidence="12"/>
<dbReference type="PANTHER" id="PTHR10340:SF29">
    <property type="entry name" value="SPHINGOMYELIN PHOSPHODIESTERASE"/>
    <property type="match status" value="1"/>
</dbReference>
<evidence type="ECO:0000313" key="17">
    <source>
        <dbReference type="EMBL" id="CAL4122987.1"/>
    </source>
</evidence>
<comment type="cofactor">
    <cofactor evidence="13">
        <name>Zn(2+)</name>
        <dbReference type="ChEBI" id="CHEBI:29105"/>
    </cofactor>
    <text evidence="13">Binds 2 Zn(2+) ions per subunit.</text>
</comment>
<keyword evidence="5 15" id="KW-0732">Signal</keyword>
<dbReference type="GO" id="GO:0061750">
    <property type="term" value="F:acid sphingomyelin phosphodiesterase activity"/>
    <property type="evidence" value="ECO:0007669"/>
    <property type="project" value="TreeGrafter"/>
</dbReference>
<dbReference type="InterPro" id="IPR045473">
    <property type="entry name" value="ASM_C"/>
</dbReference>
<feature type="signal peptide" evidence="15">
    <location>
        <begin position="1"/>
        <end position="34"/>
    </location>
</feature>
<proteinExistence type="inferred from homology"/>
<evidence type="ECO:0000256" key="12">
    <source>
        <dbReference type="PIRNR" id="PIRNR000948"/>
    </source>
</evidence>
<dbReference type="GO" id="GO:0006685">
    <property type="term" value="P:sphingomyelin catabolic process"/>
    <property type="evidence" value="ECO:0007669"/>
    <property type="project" value="UniProtKB-UniRule"/>
</dbReference>
<evidence type="ECO:0000256" key="5">
    <source>
        <dbReference type="ARBA" id="ARBA00022729"/>
    </source>
</evidence>
<sequence>MTHISSHSNFSTDHLFMIQLVLHTLLVSIKTTSATHTVGEPQNNPIVIPIHVKKCIKNAELSTNFQKLNEKLELSDYLRGTSRWEYGSLNSLASDKFNLFCNTCNVGFGEILGELSNGVPLENILNNLKVLCIDLGIGNEVLCNGFIEEAYPQLSFIIEQRPVLTGQELTGKDMCGMLFVGEGCTFEEDGVGRLWSVDLPGDKPEVVKPEIPQDAPVMKILHLADTHFDPYYQPGSNAVCGEKYFCCRNESGPVINPEDAAGKWGDYRSCDAPRWTLEALYTHITETHEDIDLIIWTGDLVPHVVWNTTQEGNLMVIREAVQMVKDFFPDTPVFPAIGNHEGHPVNTFPPPWLEEPSDWDVSWLYDEIMNLWLTWLPEDVASSVAYSAYYSTEIMPGLRVLSVNSNYCYGFNWWLLLDSEDVAEELQWMIVELQKAEDAGDLVYIIQHIPPGKLGKIIGNCIIIYHKLLNCLLYGLYSTIKLFDGENTLKGYIFLTNDVRHPWQILLAGQLLTGYNKLSDCYLYIDGATETTTRVLDHENWIMDLDETNANDSPSFIKTYDAKTAYNLKDLSPASWSALVDEMAQPNSTAFDTFYTNYVKSARPYMEEGCNERCKSNIICRLVVSDNSDHSHCEKFTQSINL</sequence>
<dbReference type="Gene3D" id="3.60.21.10">
    <property type="match status" value="1"/>
</dbReference>
<dbReference type="GO" id="GO:0046513">
    <property type="term" value="P:ceramide biosynthetic process"/>
    <property type="evidence" value="ECO:0007669"/>
    <property type="project" value="UniProtKB-ARBA"/>
</dbReference>
<evidence type="ECO:0000256" key="4">
    <source>
        <dbReference type="ARBA" id="ARBA00022723"/>
    </source>
</evidence>
<accession>A0AAV2RFX6</accession>
<dbReference type="GO" id="GO:0016798">
    <property type="term" value="F:hydrolase activity, acting on glycosyl bonds"/>
    <property type="evidence" value="ECO:0007669"/>
    <property type="project" value="UniProtKB-KW"/>
</dbReference>
<evidence type="ECO:0000256" key="10">
    <source>
        <dbReference type="ARBA" id="ARBA00023295"/>
    </source>
</evidence>
<keyword evidence="18" id="KW-1185">Reference proteome</keyword>
<dbReference type="Pfam" id="PF19272">
    <property type="entry name" value="ASMase_C"/>
    <property type="match status" value="1"/>
</dbReference>
<comment type="function">
    <text evidence="12">Converts sphingomyelin to ceramide.</text>
</comment>
<evidence type="ECO:0000256" key="8">
    <source>
        <dbReference type="ARBA" id="ARBA00023157"/>
    </source>
</evidence>
<dbReference type="SUPFAM" id="SSF56300">
    <property type="entry name" value="Metallo-dependent phosphatases"/>
    <property type="match status" value="1"/>
</dbReference>
<feature type="binding site" evidence="13">
    <location>
        <position position="448"/>
    </location>
    <ligand>
        <name>Zn(2+)</name>
        <dbReference type="ChEBI" id="CHEBI:29105"/>
        <label>2</label>
    </ligand>
</feature>
<feature type="chain" id="PRO_5043461143" description="Sphingomyelin phosphodiesterase" evidence="15">
    <location>
        <begin position="35"/>
        <end position="642"/>
    </location>
</feature>
<dbReference type="EMBL" id="CAXKWB010021096">
    <property type="protein sequence ID" value="CAL4122987.1"/>
    <property type="molecule type" value="Genomic_DNA"/>
</dbReference>
<evidence type="ECO:0000256" key="7">
    <source>
        <dbReference type="ARBA" id="ARBA00022833"/>
    </source>
</evidence>
<feature type="binding site" evidence="13">
    <location>
        <position position="225"/>
    </location>
    <ligand>
        <name>Zn(2+)</name>
        <dbReference type="ChEBI" id="CHEBI:29105"/>
        <label>1</label>
    </ligand>
</feature>
<comment type="similarity">
    <text evidence="2 12">Belongs to the acid sphingomyelinase family.</text>
</comment>
<feature type="domain" description="Saposin B-type" evidence="16">
    <location>
        <begin position="97"/>
        <end position="188"/>
    </location>
</feature>
<gene>
    <name evidence="17" type="ORF">MNOR_LOCUS23684</name>
</gene>
<dbReference type="Proteomes" id="UP001497623">
    <property type="component" value="Unassembled WGS sequence"/>
</dbReference>
<evidence type="ECO:0000256" key="15">
    <source>
        <dbReference type="SAM" id="SignalP"/>
    </source>
</evidence>
<keyword evidence="3" id="KW-0964">Secreted</keyword>
<evidence type="ECO:0000256" key="14">
    <source>
        <dbReference type="PIRSR" id="PIRSR000948-2"/>
    </source>
</evidence>
<evidence type="ECO:0000313" key="18">
    <source>
        <dbReference type="Proteomes" id="UP001497623"/>
    </source>
</evidence>
<dbReference type="InterPro" id="IPR041805">
    <property type="entry name" value="ASMase/PPN1_MPP"/>
</dbReference>
<comment type="catalytic activity">
    <reaction evidence="11">
        <text>a sphingomyelin + H2O = phosphocholine + an N-acylsphing-4-enine + H(+)</text>
        <dbReference type="Rhea" id="RHEA:19253"/>
        <dbReference type="ChEBI" id="CHEBI:15377"/>
        <dbReference type="ChEBI" id="CHEBI:15378"/>
        <dbReference type="ChEBI" id="CHEBI:17636"/>
        <dbReference type="ChEBI" id="CHEBI:52639"/>
        <dbReference type="ChEBI" id="CHEBI:295975"/>
        <dbReference type="EC" id="3.1.4.12"/>
    </reaction>
    <physiologicalReaction direction="left-to-right" evidence="11">
        <dbReference type="Rhea" id="RHEA:19254"/>
    </physiologicalReaction>
</comment>
<dbReference type="GO" id="GO:0016020">
    <property type="term" value="C:membrane"/>
    <property type="evidence" value="ECO:0007669"/>
    <property type="project" value="GOC"/>
</dbReference>
<feature type="disulfide bond" evidence="14">
    <location>
        <begin position="104"/>
        <end position="175"/>
    </location>
</feature>
<keyword evidence="9" id="KW-0325">Glycoprotein</keyword>
<dbReference type="InterPro" id="IPR004843">
    <property type="entry name" value="Calcineurin-like_PHP"/>
</dbReference>
<protein>
    <recommendedName>
        <fullName evidence="12">Sphingomyelin phosphodiesterase</fullName>
        <ecNumber evidence="12">3.1.4.12</ecNumber>
    </recommendedName>
</protein>
<evidence type="ECO:0000256" key="2">
    <source>
        <dbReference type="ARBA" id="ARBA00008234"/>
    </source>
</evidence>
<keyword evidence="6 12" id="KW-0378">Hydrolase</keyword>
<dbReference type="GO" id="GO:0046872">
    <property type="term" value="F:metal ion binding"/>
    <property type="evidence" value="ECO:0007669"/>
    <property type="project" value="UniProtKB-KW"/>
</dbReference>
<feature type="disulfide bond" evidence="14">
    <location>
        <begin position="240"/>
        <end position="246"/>
    </location>
</feature>
<dbReference type="AlphaFoldDB" id="A0AAV2RFX6"/>
<evidence type="ECO:0000256" key="9">
    <source>
        <dbReference type="ARBA" id="ARBA00023180"/>
    </source>
</evidence>
<dbReference type="PANTHER" id="PTHR10340">
    <property type="entry name" value="SPHINGOMYELIN PHOSPHODIESTERASE"/>
    <property type="match status" value="1"/>
</dbReference>
<evidence type="ECO:0000256" key="6">
    <source>
        <dbReference type="ARBA" id="ARBA00022801"/>
    </source>
</evidence>
<organism evidence="17 18">
    <name type="scientific">Meganyctiphanes norvegica</name>
    <name type="common">Northern krill</name>
    <name type="synonym">Thysanopoda norvegica</name>
    <dbReference type="NCBI Taxonomy" id="48144"/>
    <lineage>
        <taxon>Eukaryota</taxon>
        <taxon>Metazoa</taxon>
        <taxon>Ecdysozoa</taxon>
        <taxon>Arthropoda</taxon>
        <taxon>Crustacea</taxon>
        <taxon>Multicrustacea</taxon>
        <taxon>Malacostraca</taxon>
        <taxon>Eumalacostraca</taxon>
        <taxon>Eucarida</taxon>
        <taxon>Euphausiacea</taxon>
        <taxon>Euphausiidae</taxon>
        <taxon>Meganyctiphanes</taxon>
    </lineage>
</organism>
<comment type="caution">
    <text evidence="17">The sequence shown here is derived from an EMBL/GenBank/DDBJ whole genome shotgun (WGS) entry which is preliminary data.</text>
</comment>
<feature type="binding site" evidence="13">
    <location>
        <position position="299"/>
    </location>
    <ligand>
        <name>Zn(2+)</name>
        <dbReference type="ChEBI" id="CHEBI:29105"/>
        <label>2</label>
    </ligand>
</feature>
<keyword evidence="4 13" id="KW-0479">Metal-binding</keyword>
<evidence type="ECO:0000256" key="11">
    <source>
        <dbReference type="ARBA" id="ARBA00047268"/>
    </source>
</evidence>
<dbReference type="GO" id="GO:0005615">
    <property type="term" value="C:extracellular space"/>
    <property type="evidence" value="ECO:0007669"/>
    <property type="project" value="TreeGrafter"/>
</dbReference>